<name>A0A438M9Q8_9ACTN</name>
<evidence type="ECO:0000313" key="3">
    <source>
        <dbReference type="Proteomes" id="UP000284824"/>
    </source>
</evidence>
<dbReference type="AlphaFoldDB" id="A0A438M9Q8"/>
<sequence length="144" mass="14526">MSGPITAEPDGGRVLNTALLAGVGSLLAMDVAGAFLSVSAGLNPTVLDALGPQARLSAPITMMIAMTVLVAGATRRRRAVAVPAAALLAVAGVLAFVSGFFDGGYAADLTAGQRVYQIALVSGHLGVSVLASFRLARLLRAKRP</sequence>
<dbReference type="Proteomes" id="UP000284824">
    <property type="component" value="Unassembled WGS sequence"/>
</dbReference>
<evidence type="ECO:0000256" key="1">
    <source>
        <dbReference type="SAM" id="Phobius"/>
    </source>
</evidence>
<reference evidence="2 3" key="1">
    <citation type="submission" date="2019-01" db="EMBL/GenBank/DDBJ databases">
        <title>Sequencing the genomes of 1000 actinobacteria strains.</title>
        <authorList>
            <person name="Klenk H.-P."/>
        </authorList>
    </citation>
    <scope>NUCLEOTIDE SEQUENCE [LARGE SCALE GENOMIC DNA]</scope>
    <source>
        <strain evidence="2 3">DSM 43925</strain>
    </source>
</reference>
<dbReference type="RefSeq" id="WP_127934528.1">
    <property type="nucleotide sequence ID" value="NZ_SAUN01000001.1"/>
</dbReference>
<keyword evidence="1" id="KW-0472">Membrane</keyword>
<organism evidence="2 3">
    <name type="scientific">Nonomuraea polychroma</name>
    <dbReference type="NCBI Taxonomy" id="46176"/>
    <lineage>
        <taxon>Bacteria</taxon>
        <taxon>Bacillati</taxon>
        <taxon>Actinomycetota</taxon>
        <taxon>Actinomycetes</taxon>
        <taxon>Streptosporangiales</taxon>
        <taxon>Streptosporangiaceae</taxon>
        <taxon>Nonomuraea</taxon>
    </lineage>
</organism>
<dbReference type="OrthoDB" id="3544310at2"/>
<protein>
    <submittedName>
        <fullName evidence="2">Uncharacterized protein</fullName>
    </submittedName>
</protein>
<keyword evidence="3" id="KW-1185">Reference proteome</keyword>
<accession>A0A438M9Q8</accession>
<feature type="transmembrane region" description="Helical" evidence="1">
    <location>
        <begin position="80"/>
        <end position="101"/>
    </location>
</feature>
<feature type="transmembrane region" description="Helical" evidence="1">
    <location>
        <begin position="116"/>
        <end position="136"/>
    </location>
</feature>
<feature type="transmembrane region" description="Helical" evidence="1">
    <location>
        <begin position="56"/>
        <end position="73"/>
    </location>
</feature>
<proteinExistence type="predicted"/>
<gene>
    <name evidence="2" type="ORF">EDD27_5086</name>
</gene>
<evidence type="ECO:0000313" key="2">
    <source>
        <dbReference type="EMBL" id="RVX42454.1"/>
    </source>
</evidence>
<keyword evidence="1" id="KW-0812">Transmembrane</keyword>
<feature type="transmembrane region" description="Helical" evidence="1">
    <location>
        <begin position="14"/>
        <end position="36"/>
    </location>
</feature>
<comment type="caution">
    <text evidence="2">The sequence shown here is derived from an EMBL/GenBank/DDBJ whole genome shotgun (WGS) entry which is preliminary data.</text>
</comment>
<dbReference type="EMBL" id="SAUN01000001">
    <property type="protein sequence ID" value="RVX42454.1"/>
    <property type="molecule type" value="Genomic_DNA"/>
</dbReference>
<keyword evidence="1" id="KW-1133">Transmembrane helix</keyword>